<sequence length="185" mass="18601">MASSSSSSSGEPSGPGLGWVACLVTGASWGFGQSVARLVAARLAPGSLLLLAARSAGAPGELEGELRAAYPELRVQALPADLGADEGLQRVAWDTAAALRCHHDGAHLQRLLLLNNVGDWPAGTRAGRGGLSPPACGGGHHAPALFPSPPHGPWAGDRVPGPLASFAGGQPAGCARRDGRSAGEW</sequence>
<protein>
    <recommendedName>
        <fullName evidence="6">Sepiapterin reductase</fullName>
    </recommendedName>
</protein>
<keyword evidence="5" id="KW-1185">Reference proteome</keyword>
<dbReference type="SUPFAM" id="SSF51735">
    <property type="entry name" value="NAD(P)-binding Rossmann-fold domains"/>
    <property type="match status" value="1"/>
</dbReference>
<accession>A0A9Q0XRB1</accession>
<dbReference type="AlphaFoldDB" id="A0A9Q0XRB1"/>
<evidence type="ECO:0000256" key="1">
    <source>
        <dbReference type="ARBA" id="ARBA00022857"/>
    </source>
</evidence>
<evidence type="ECO:0000313" key="5">
    <source>
        <dbReference type="Proteomes" id="UP001142489"/>
    </source>
</evidence>
<dbReference type="Proteomes" id="UP001142489">
    <property type="component" value="Unassembled WGS sequence"/>
</dbReference>
<reference evidence="4" key="1">
    <citation type="journal article" date="2023" name="DNA Res.">
        <title>Chromosome-level genome assembly of Phrynocephalus forsythii using third-generation DNA sequencing and Hi-C analysis.</title>
        <authorList>
            <person name="Qi Y."/>
            <person name="Zhao W."/>
            <person name="Zhao Y."/>
            <person name="Niu C."/>
            <person name="Cao S."/>
            <person name="Zhang Y."/>
        </authorList>
    </citation>
    <scope>NUCLEOTIDE SEQUENCE</scope>
    <source>
        <tissue evidence="4">Muscle</tissue>
    </source>
</reference>
<evidence type="ECO:0000256" key="2">
    <source>
        <dbReference type="ARBA" id="ARBA00023002"/>
    </source>
</evidence>
<dbReference type="GO" id="GO:0006729">
    <property type="term" value="P:tetrahydrobiopterin biosynthetic process"/>
    <property type="evidence" value="ECO:0007669"/>
    <property type="project" value="TreeGrafter"/>
</dbReference>
<dbReference type="OrthoDB" id="153074at2759"/>
<proteinExistence type="predicted"/>
<name>A0A9Q0XRB1_9SAUR</name>
<dbReference type="PANTHER" id="PTHR44085:SF2">
    <property type="entry name" value="SEPIAPTERIN REDUCTASE"/>
    <property type="match status" value="1"/>
</dbReference>
<keyword evidence="1" id="KW-0521">NADP</keyword>
<dbReference type="InterPro" id="IPR051721">
    <property type="entry name" value="Biopterin_syn/organic_redct"/>
</dbReference>
<comment type="caution">
    <text evidence="4">The sequence shown here is derived from an EMBL/GenBank/DDBJ whole genome shotgun (WGS) entry which is preliminary data.</text>
</comment>
<dbReference type="PANTHER" id="PTHR44085">
    <property type="entry name" value="SEPIAPTERIN REDUCTASE"/>
    <property type="match status" value="1"/>
</dbReference>
<dbReference type="InterPro" id="IPR036291">
    <property type="entry name" value="NAD(P)-bd_dom_sf"/>
</dbReference>
<evidence type="ECO:0000256" key="3">
    <source>
        <dbReference type="SAM" id="MobiDB-lite"/>
    </source>
</evidence>
<feature type="region of interest" description="Disordered" evidence="3">
    <location>
        <begin position="162"/>
        <end position="185"/>
    </location>
</feature>
<evidence type="ECO:0008006" key="6">
    <source>
        <dbReference type="Google" id="ProtNLM"/>
    </source>
</evidence>
<keyword evidence="2" id="KW-0560">Oxidoreductase</keyword>
<feature type="compositionally biased region" description="Basic and acidic residues" evidence="3">
    <location>
        <begin position="175"/>
        <end position="185"/>
    </location>
</feature>
<dbReference type="Gene3D" id="3.40.50.720">
    <property type="entry name" value="NAD(P)-binding Rossmann-like Domain"/>
    <property type="match status" value="1"/>
</dbReference>
<dbReference type="GO" id="GO:0004757">
    <property type="term" value="F:sepiapterin reductase (NADP+) activity"/>
    <property type="evidence" value="ECO:0007669"/>
    <property type="project" value="TreeGrafter"/>
</dbReference>
<organism evidence="4 5">
    <name type="scientific">Phrynocephalus forsythii</name>
    <dbReference type="NCBI Taxonomy" id="171643"/>
    <lineage>
        <taxon>Eukaryota</taxon>
        <taxon>Metazoa</taxon>
        <taxon>Chordata</taxon>
        <taxon>Craniata</taxon>
        <taxon>Vertebrata</taxon>
        <taxon>Euteleostomi</taxon>
        <taxon>Lepidosauria</taxon>
        <taxon>Squamata</taxon>
        <taxon>Bifurcata</taxon>
        <taxon>Unidentata</taxon>
        <taxon>Episquamata</taxon>
        <taxon>Toxicofera</taxon>
        <taxon>Iguania</taxon>
        <taxon>Acrodonta</taxon>
        <taxon>Agamidae</taxon>
        <taxon>Agaminae</taxon>
        <taxon>Phrynocephalus</taxon>
    </lineage>
</organism>
<dbReference type="EMBL" id="JAPFRF010000008">
    <property type="protein sequence ID" value="KAJ7324422.1"/>
    <property type="molecule type" value="Genomic_DNA"/>
</dbReference>
<gene>
    <name evidence="4" type="ORF">JRQ81_017442</name>
</gene>
<evidence type="ECO:0000313" key="4">
    <source>
        <dbReference type="EMBL" id="KAJ7324422.1"/>
    </source>
</evidence>